<sequence>MSRITLALLVGLMAVAPALAQDAPQPASQGEVTIDPRASLTVQPKSASLLMGLYATQATLDICAVPPVEPASTNMSAHRRQLEAGLGLNESAGEEAYQDVRADVEKAGVDCADASTDRQQADAVLALYSGQR</sequence>
<proteinExistence type="predicted"/>
<name>A0A3S4EJC9_9HYPH</name>
<evidence type="ECO:0008006" key="4">
    <source>
        <dbReference type="Google" id="ProtNLM"/>
    </source>
</evidence>
<evidence type="ECO:0000313" key="2">
    <source>
        <dbReference type="EMBL" id="VDS03183.1"/>
    </source>
</evidence>
<protein>
    <recommendedName>
        <fullName evidence="4">DUF732 domain-containing protein</fullName>
    </recommendedName>
</protein>
<dbReference type="OrthoDB" id="7950764at2"/>
<feature type="chain" id="PRO_5018616106" description="DUF732 domain-containing protein" evidence="1">
    <location>
        <begin position="21"/>
        <end position="132"/>
    </location>
</feature>
<keyword evidence="1" id="KW-0732">Signal</keyword>
<dbReference type="RefSeq" id="WP_126148780.1">
    <property type="nucleotide sequence ID" value="NZ_JBHTMH010000001.1"/>
</dbReference>
<gene>
    <name evidence="2" type="ORF">DEVEQU_00303</name>
</gene>
<keyword evidence="3" id="KW-1185">Reference proteome</keyword>
<organism evidence="2 3">
    <name type="scientific">Devosia equisanguinis</name>
    <dbReference type="NCBI Taxonomy" id="2490941"/>
    <lineage>
        <taxon>Bacteria</taxon>
        <taxon>Pseudomonadati</taxon>
        <taxon>Pseudomonadota</taxon>
        <taxon>Alphaproteobacteria</taxon>
        <taxon>Hyphomicrobiales</taxon>
        <taxon>Devosiaceae</taxon>
        <taxon>Devosia</taxon>
    </lineage>
</organism>
<accession>A0A3S4EJC9</accession>
<dbReference type="EMBL" id="UZWD01000004">
    <property type="protein sequence ID" value="VDS03183.1"/>
    <property type="molecule type" value="Genomic_DNA"/>
</dbReference>
<evidence type="ECO:0000256" key="1">
    <source>
        <dbReference type="SAM" id="SignalP"/>
    </source>
</evidence>
<evidence type="ECO:0000313" key="3">
    <source>
        <dbReference type="Proteomes" id="UP000268844"/>
    </source>
</evidence>
<reference evidence="2 3" key="1">
    <citation type="submission" date="2018-12" db="EMBL/GenBank/DDBJ databases">
        <authorList>
            <person name="Criscuolo A."/>
        </authorList>
    </citation>
    <scope>NUCLEOTIDE SEQUENCE [LARGE SCALE GENOMIC DNA]</scope>
    <source>
        <strain evidence="2">ACIP1116281</strain>
    </source>
</reference>
<feature type="signal peptide" evidence="1">
    <location>
        <begin position="1"/>
        <end position="20"/>
    </location>
</feature>
<dbReference type="Proteomes" id="UP000268844">
    <property type="component" value="Unassembled WGS sequence"/>
</dbReference>
<dbReference type="AlphaFoldDB" id="A0A3S4EJC9"/>